<sequence>MTQDFRFQYFFLIFALLSLPVRAYAEPHPEESPTIWTLGGYTDLGIVAKNRIPGKANMLLNMGLGVAFDVDVSKRWRVGAGAGLAVPAETFSLALPLSARFFPFGAKKSGVYIPLQLTPAYTIGTPCAFARECDIPYPNEDGNGLYRALALYAKVGVGFQINFSAVWLFLDGSISSAAVYGIETKAGYKVSDGIYLGGEMALGVRVPLDP</sequence>
<evidence type="ECO:0000313" key="1">
    <source>
        <dbReference type="EMBL" id="QED26770.1"/>
    </source>
</evidence>
<gene>
    <name evidence="1" type="ORF">FRD01_05840</name>
</gene>
<protein>
    <recommendedName>
        <fullName evidence="3">Outer membrane protein beta-barrel domain-containing protein</fullName>
    </recommendedName>
</protein>
<organism evidence="1 2">
    <name type="scientific">Microvenator marinus</name>
    <dbReference type="NCBI Taxonomy" id="2600177"/>
    <lineage>
        <taxon>Bacteria</taxon>
        <taxon>Deltaproteobacteria</taxon>
        <taxon>Bradymonadales</taxon>
        <taxon>Microvenatoraceae</taxon>
        <taxon>Microvenator</taxon>
    </lineage>
</organism>
<dbReference type="AlphaFoldDB" id="A0A5B8XMA3"/>
<keyword evidence="2" id="KW-1185">Reference proteome</keyword>
<accession>A0A5B8XMA3</accession>
<evidence type="ECO:0008006" key="3">
    <source>
        <dbReference type="Google" id="ProtNLM"/>
    </source>
</evidence>
<reference evidence="1 2" key="1">
    <citation type="submission" date="2019-08" db="EMBL/GenBank/DDBJ databases">
        <authorList>
            <person name="Liang Q."/>
        </authorList>
    </citation>
    <scope>NUCLEOTIDE SEQUENCE [LARGE SCALE GENOMIC DNA]</scope>
    <source>
        <strain evidence="1 2">V1718</strain>
    </source>
</reference>
<proteinExistence type="predicted"/>
<dbReference type="KEGG" id="bbae:FRD01_05840"/>
<name>A0A5B8XMA3_9DELT</name>
<dbReference type="RefSeq" id="WP_146958455.1">
    <property type="nucleotide sequence ID" value="NZ_CP042467.1"/>
</dbReference>
<evidence type="ECO:0000313" key="2">
    <source>
        <dbReference type="Proteomes" id="UP000321595"/>
    </source>
</evidence>
<dbReference type="EMBL" id="CP042467">
    <property type="protein sequence ID" value="QED26770.1"/>
    <property type="molecule type" value="Genomic_DNA"/>
</dbReference>
<dbReference type="Proteomes" id="UP000321595">
    <property type="component" value="Chromosome"/>
</dbReference>